<reference evidence="6 7" key="1">
    <citation type="submission" date="2016-10" db="EMBL/GenBank/DDBJ databases">
        <authorList>
            <person name="de Groot N.N."/>
        </authorList>
    </citation>
    <scope>NUCLEOTIDE SEQUENCE [LARGE SCALE GENOMIC DNA]</scope>
    <source>
        <strain evidence="6 7">DSM 16957</strain>
    </source>
</reference>
<dbReference type="PANTHER" id="PTHR43133">
    <property type="entry name" value="RNA POLYMERASE ECF-TYPE SIGMA FACTO"/>
    <property type="match status" value="1"/>
</dbReference>
<dbReference type="GO" id="GO:0016987">
    <property type="term" value="F:sigma factor activity"/>
    <property type="evidence" value="ECO:0007669"/>
    <property type="project" value="UniProtKB-KW"/>
</dbReference>
<dbReference type="GO" id="GO:0006352">
    <property type="term" value="P:DNA-templated transcription initiation"/>
    <property type="evidence" value="ECO:0007669"/>
    <property type="project" value="InterPro"/>
</dbReference>
<comment type="similarity">
    <text evidence="1">Belongs to the sigma-70 factor family. ECF subfamily.</text>
</comment>
<keyword evidence="7" id="KW-1185">Reference proteome</keyword>
<accession>A0A1G6ZKM4</accession>
<dbReference type="Gene3D" id="1.10.10.10">
    <property type="entry name" value="Winged helix-like DNA-binding domain superfamily/Winged helix DNA-binding domain"/>
    <property type="match status" value="1"/>
</dbReference>
<dbReference type="InterPro" id="IPR053812">
    <property type="entry name" value="HTH_Sigma70_ECF-like"/>
</dbReference>
<dbReference type="NCBIfam" id="TIGR02937">
    <property type="entry name" value="sigma70-ECF"/>
    <property type="match status" value="1"/>
</dbReference>
<dbReference type="SUPFAM" id="SSF88946">
    <property type="entry name" value="Sigma2 domain of RNA polymerase sigma factors"/>
    <property type="match status" value="1"/>
</dbReference>
<organism evidence="6 7">
    <name type="scientific">Aquimonas voraii</name>
    <dbReference type="NCBI Taxonomy" id="265719"/>
    <lineage>
        <taxon>Bacteria</taxon>
        <taxon>Pseudomonadati</taxon>
        <taxon>Pseudomonadota</taxon>
        <taxon>Gammaproteobacteria</taxon>
        <taxon>Lysobacterales</taxon>
        <taxon>Lysobacteraceae</taxon>
        <taxon>Aquimonas</taxon>
    </lineage>
</organism>
<dbReference type="OrthoDB" id="6023540at2"/>
<dbReference type="PANTHER" id="PTHR43133:SF39">
    <property type="entry name" value="SIMILAR TO RNA POLYMERASE SIGMA-E FACTOR"/>
    <property type="match status" value="1"/>
</dbReference>
<evidence type="ECO:0000256" key="4">
    <source>
        <dbReference type="ARBA" id="ARBA00023163"/>
    </source>
</evidence>
<evidence type="ECO:0000256" key="1">
    <source>
        <dbReference type="ARBA" id="ARBA00010641"/>
    </source>
</evidence>
<name>A0A1G6ZKM4_9GAMM</name>
<evidence type="ECO:0000313" key="7">
    <source>
        <dbReference type="Proteomes" id="UP000199603"/>
    </source>
</evidence>
<protein>
    <submittedName>
        <fullName evidence="6">RNA polymerase, sigma subunit, ECF family</fullName>
    </submittedName>
</protein>
<evidence type="ECO:0000313" key="6">
    <source>
        <dbReference type="EMBL" id="SDE02365.1"/>
    </source>
</evidence>
<dbReference type="InterPro" id="IPR011517">
    <property type="entry name" value="RNA_pol_sigma70_ECF-like"/>
</dbReference>
<dbReference type="Gene3D" id="1.10.1740.10">
    <property type="match status" value="1"/>
</dbReference>
<dbReference type="InterPro" id="IPR039425">
    <property type="entry name" value="RNA_pol_sigma-70-like"/>
</dbReference>
<dbReference type="InterPro" id="IPR036388">
    <property type="entry name" value="WH-like_DNA-bd_sf"/>
</dbReference>
<dbReference type="Pfam" id="PF07638">
    <property type="entry name" value="Sigma70_ECF"/>
    <property type="match status" value="1"/>
</dbReference>
<feature type="domain" description="RNA polymerase sigma-70 ECF-like HTH" evidence="5">
    <location>
        <begin position="4"/>
        <end position="184"/>
    </location>
</feature>
<sequence length="186" mass="20072">MSDSDLTGLLQAWRGGDRAALDRLLPEVYGLLKRMAAGRVGSLDRTPTLEPTALVHEAVLRLLGNSPDWQNRSHFLAVAALQMRAVLVDHARARVAAKRGGGAALVTLRAAEFEAVGDSVEVDLLALDQALQQLSATDARAARVVEMSYFGGMQREEIAEVLAVSPATIDRDLRFARAFLNRQLGG</sequence>
<dbReference type="NCBIfam" id="TIGR02999">
    <property type="entry name" value="Sig-70_X6"/>
    <property type="match status" value="1"/>
</dbReference>
<dbReference type="InterPro" id="IPR013324">
    <property type="entry name" value="RNA_pol_sigma_r3/r4-like"/>
</dbReference>
<keyword evidence="2" id="KW-0805">Transcription regulation</keyword>
<proteinExistence type="inferred from homology"/>
<evidence type="ECO:0000256" key="3">
    <source>
        <dbReference type="ARBA" id="ARBA00023082"/>
    </source>
</evidence>
<dbReference type="SUPFAM" id="SSF88659">
    <property type="entry name" value="Sigma3 and sigma4 domains of RNA polymerase sigma factors"/>
    <property type="match status" value="1"/>
</dbReference>
<dbReference type="STRING" id="265719.SAMN04488509_11422"/>
<keyword evidence="4" id="KW-0804">Transcription</keyword>
<evidence type="ECO:0000259" key="5">
    <source>
        <dbReference type="Pfam" id="PF07638"/>
    </source>
</evidence>
<dbReference type="RefSeq" id="WP_091245043.1">
    <property type="nucleotide sequence ID" value="NZ_FNAG01000014.1"/>
</dbReference>
<dbReference type="InterPro" id="IPR013325">
    <property type="entry name" value="RNA_pol_sigma_r2"/>
</dbReference>
<evidence type="ECO:0000256" key="2">
    <source>
        <dbReference type="ARBA" id="ARBA00023015"/>
    </source>
</evidence>
<keyword evidence="3" id="KW-0731">Sigma factor</keyword>
<dbReference type="EMBL" id="FNAG01000014">
    <property type="protein sequence ID" value="SDE02365.1"/>
    <property type="molecule type" value="Genomic_DNA"/>
</dbReference>
<gene>
    <name evidence="6" type="ORF">SAMN04488509_11422</name>
</gene>
<dbReference type="InterPro" id="IPR014284">
    <property type="entry name" value="RNA_pol_sigma-70_dom"/>
</dbReference>
<dbReference type="AlphaFoldDB" id="A0A1G6ZKM4"/>
<dbReference type="Proteomes" id="UP000199603">
    <property type="component" value="Unassembled WGS sequence"/>
</dbReference>